<comment type="caution">
    <text evidence="2">The sequence shown here is derived from an EMBL/GenBank/DDBJ whole genome shotgun (WGS) entry which is preliminary data.</text>
</comment>
<accession>A0A2H0BHR8</accession>
<gene>
    <name evidence="2" type="ORF">COX04_01320</name>
</gene>
<dbReference type="Gene3D" id="3.30.700.10">
    <property type="entry name" value="Glycoprotein, Type 4 Pilin"/>
    <property type="match status" value="1"/>
</dbReference>
<evidence type="ECO:0000313" key="2">
    <source>
        <dbReference type="EMBL" id="PIP57099.1"/>
    </source>
</evidence>
<feature type="transmembrane region" description="Helical" evidence="1">
    <location>
        <begin position="12"/>
        <end position="31"/>
    </location>
</feature>
<dbReference type="EMBL" id="PCSV01000034">
    <property type="protein sequence ID" value="PIP57099.1"/>
    <property type="molecule type" value="Genomic_DNA"/>
</dbReference>
<dbReference type="SUPFAM" id="SSF54523">
    <property type="entry name" value="Pili subunits"/>
    <property type="match status" value="1"/>
</dbReference>
<organism evidence="2 3">
    <name type="scientific">Candidatus Woesebacteria bacterium CG22_combo_CG10-13_8_21_14_all_45_10</name>
    <dbReference type="NCBI Taxonomy" id="1975060"/>
    <lineage>
        <taxon>Bacteria</taxon>
        <taxon>Candidatus Woeseibacteriota</taxon>
    </lineage>
</organism>
<dbReference type="InterPro" id="IPR045584">
    <property type="entry name" value="Pilin-like"/>
</dbReference>
<keyword evidence="1" id="KW-0812">Transmembrane</keyword>
<sequence length="186" mass="20927">MNNFSKSEIKAVLIIFVFLILISTPNFIVSLRRARDTQRKADIGSLYEALNKYQADFGTFPLSIDAKIAACAPVKVIEQLPKNIVVFSPCNWGKDPLRDLADDNYPPYLKVIPTDPSARAGFAYYYLANGNRYQIYGALEGKSEAEYDPKIVARNLPCGVKICNFGKAYGRTPLDKSIEEYENEIR</sequence>
<evidence type="ECO:0000256" key="1">
    <source>
        <dbReference type="SAM" id="Phobius"/>
    </source>
</evidence>
<evidence type="ECO:0000313" key="3">
    <source>
        <dbReference type="Proteomes" id="UP000230759"/>
    </source>
</evidence>
<keyword evidence="1" id="KW-0472">Membrane</keyword>
<dbReference type="Proteomes" id="UP000230759">
    <property type="component" value="Unassembled WGS sequence"/>
</dbReference>
<proteinExistence type="predicted"/>
<reference evidence="2 3" key="1">
    <citation type="submission" date="2017-09" db="EMBL/GenBank/DDBJ databases">
        <title>Depth-based differentiation of microbial function through sediment-hosted aquifers and enrichment of novel symbionts in the deep terrestrial subsurface.</title>
        <authorList>
            <person name="Probst A.J."/>
            <person name="Ladd B."/>
            <person name="Jarett J.K."/>
            <person name="Geller-Mcgrath D.E."/>
            <person name="Sieber C.M."/>
            <person name="Emerson J.B."/>
            <person name="Anantharaman K."/>
            <person name="Thomas B.C."/>
            <person name="Malmstrom R."/>
            <person name="Stieglmeier M."/>
            <person name="Klingl A."/>
            <person name="Woyke T."/>
            <person name="Ryan C.M."/>
            <person name="Banfield J.F."/>
        </authorList>
    </citation>
    <scope>NUCLEOTIDE SEQUENCE [LARGE SCALE GENOMIC DNA]</scope>
    <source>
        <strain evidence="2">CG22_combo_CG10-13_8_21_14_all_45_10</strain>
    </source>
</reference>
<evidence type="ECO:0008006" key="4">
    <source>
        <dbReference type="Google" id="ProtNLM"/>
    </source>
</evidence>
<name>A0A2H0BHR8_9BACT</name>
<dbReference type="AlphaFoldDB" id="A0A2H0BHR8"/>
<keyword evidence="1" id="KW-1133">Transmembrane helix</keyword>
<protein>
    <recommendedName>
        <fullName evidence="4">Type II secretion system protein GspG C-terminal domain-containing protein</fullName>
    </recommendedName>
</protein>